<dbReference type="AlphaFoldDB" id="A0A4Q9KX84"/>
<name>A0A4Q9KX84_9MICR</name>
<evidence type="ECO:0000313" key="2">
    <source>
        <dbReference type="EMBL" id="TBT99526.1"/>
    </source>
</evidence>
<reference evidence="2 3" key="1">
    <citation type="submission" date="2017-12" db="EMBL/GenBank/DDBJ databases">
        <authorList>
            <person name="Pombert J.-F."/>
            <person name="Haag K.L."/>
            <person name="Ebert D."/>
        </authorList>
    </citation>
    <scope>NUCLEOTIDE SEQUENCE [LARGE SCALE GENOMIC DNA]</scope>
    <source>
        <strain evidence="2">FI-OER-3-3</strain>
    </source>
</reference>
<feature type="chain" id="PRO_5020264348" description="C2H2-type domain-containing protein" evidence="1">
    <location>
        <begin position="26"/>
        <end position="210"/>
    </location>
</feature>
<dbReference type="VEuPathDB" id="MicrosporidiaDB:CWI37_1314p0010"/>
<dbReference type="EMBL" id="PITJ01001314">
    <property type="protein sequence ID" value="TBT99526.1"/>
    <property type="molecule type" value="Genomic_DNA"/>
</dbReference>
<gene>
    <name evidence="2" type="ORF">CWI37_1314p0010</name>
</gene>
<proteinExistence type="predicted"/>
<dbReference type="Proteomes" id="UP000292362">
    <property type="component" value="Unassembled WGS sequence"/>
</dbReference>
<evidence type="ECO:0008006" key="4">
    <source>
        <dbReference type="Google" id="ProtNLM"/>
    </source>
</evidence>
<organism evidence="2 3">
    <name type="scientific">Hamiltosporidium tvaerminnensis</name>
    <dbReference type="NCBI Taxonomy" id="1176355"/>
    <lineage>
        <taxon>Eukaryota</taxon>
        <taxon>Fungi</taxon>
        <taxon>Fungi incertae sedis</taxon>
        <taxon>Microsporidia</taxon>
        <taxon>Dubosqiidae</taxon>
        <taxon>Hamiltosporidium</taxon>
    </lineage>
</organism>
<feature type="signal peptide" evidence="1">
    <location>
        <begin position="1"/>
        <end position="25"/>
    </location>
</feature>
<sequence>MNIGNYNRRLLYVITIIGTFDYVFGASNSQCCAKKKYYGRKSSSSSSDDSKCCKSRSCSGHKIQEKRIPCHSRHLSFDEACRNHLKKSFLLDEREHVHSEFSCGFKEPGVSVCRSKGDTGKRLKNLNERVKLENIRLDNCRDRITNIRNIKIKSKCVKNIQKIGNSIRALSHSIRADGLNSSDIFDLELEADSIESSILGLENYLTIHDV</sequence>
<evidence type="ECO:0000256" key="1">
    <source>
        <dbReference type="SAM" id="SignalP"/>
    </source>
</evidence>
<keyword evidence="1" id="KW-0732">Signal</keyword>
<protein>
    <recommendedName>
        <fullName evidence="4">C2H2-type domain-containing protein</fullName>
    </recommendedName>
</protein>
<evidence type="ECO:0000313" key="3">
    <source>
        <dbReference type="Proteomes" id="UP000292362"/>
    </source>
</evidence>
<accession>A0A4Q9KX84</accession>
<comment type="caution">
    <text evidence="2">The sequence shown here is derived from an EMBL/GenBank/DDBJ whole genome shotgun (WGS) entry which is preliminary data.</text>
</comment>